<evidence type="ECO:0000256" key="12">
    <source>
        <dbReference type="SAM" id="MobiDB-lite"/>
    </source>
</evidence>
<keyword evidence="16" id="KW-1185">Reference proteome</keyword>
<dbReference type="EC" id="2.3.1.257" evidence="4"/>
<evidence type="ECO:0000313" key="15">
    <source>
        <dbReference type="EMBL" id="PLW40665.1"/>
    </source>
</evidence>
<keyword evidence="8" id="KW-0539">Nucleus</keyword>
<dbReference type="OrthoDB" id="424551at2759"/>
<dbReference type="SUPFAM" id="SSF55729">
    <property type="entry name" value="Acyl-CoA N-acyltransferases (Nat)"/>
    <property type="match status" value="1"/>
</dbReference>
<dbReference type="Pfam" id="PF00583">
    <property type="entry name" value="Acetyltransf_1"/>
    <property type="match status" value="1"/>
</dbReference>
<accession>A0A2N5USC8</accession>
<comment type="subcellular location">
    <subcellularLocation>
        <location evidence="2">Cytoplasm</location>
    </subcellularLocation>
    <subcellularLocation>
        <location evidence="1">Nucleus</location>
    </subcellularLocation>
</comment>
<dbReference type="InterPro" id="IPR016181">
    <property type="entry name" value="Acyl_CoA_acyltransferase"/>
</dbReference>
<comment type="similarity">
    <text evidence="3">Belongs to the acetyltransferase family. NAA40 subfamily.</text>
</comment>
<evidence type="ECO:0000256" key="3">
    <source>
        <dbReference type="ARBA" id="ARBA00008870"/>
    </source>
</evidence>
<evidence type="ECO:0000256" key="9">
    <source>
        <dbReference type="ARBA" id="ARBA00023315"/>
    </source>
</evidence>
<dbReference type="InterPro" id="IPR039949">
    <property type="entry name" value="NAA40"/>
</dbReference>
<dbReference type="PANTHER" id="PTHR20531:SF1">
    <property type="entry name" value="N-ALPHA-ACETYLTRANSFERASE 40"/>
    <property type="match status" value="1"/>
</dbReference>
<protein>
    <recommendedName>
        <fullName evidence="5">N-alpha-acetyltransferase 40</fullName>
        <ecNumber evidence="4">2.3.1.257</ecNumber>
    </recommendedName>
</protein>
<feature type="region of interest" description="Disordered" evidence="12">
    <location>
        <begin position="97"/>
        <end position="117"/>
    </location>
</feature>
<comment type="caution">
    <text evidence="15">The sequence shown here is derived from an EMBL/GenBank/DDBJ whole genome shotgun (WGS) entry which is preliminary data.</text>
</comment>
<dbReference type="GO" id="GO:0043998">
    <property type="term" value="F:histone H2A acetyltransferase activity"/>
    <property type="evidence" value="ECO:0007669"/>
    <property type="project" value="InterPro"/>
</dbReference>
<evidence type="ECO:0000259" key="13">
    <source>
        <dbReference type="PROSITE" id="PS51186"/>
    </source>
</evidence>
<reference evidence="16 17" key="1">
    <citation type="submission" date="2017-11" db="EMBL/GenBank/DDBJ databases">
        <title>De novo assembly and phasing of dikaryotic genomes from two isolates of Puccinia coronata f. sp. avenae, the causal agent of oat crown rust.</title>
        <authorList>
            <person name="Miller M.E."/>
            <person name="Zhang Y."/>
            <person name="Omidvar V."/>
            <person name="Sperschneider J."/>
            <person name="Schwessinger B."/>
            <person name="Raley C."/>
            <person name="Palmer J.M."/>
            <person name="Garnica D."/>
            <person name="Upadhyaya N."/>
            <person name="Rathjen J."/>
            <person name="Taylor J.M."/>
            <person name="Park R.F."/>
            <person name="Dodds P.N."/>
            <person name="Hirsch C.D."/>
            <person name="Kianian S.F."/>
            <person name="Figueroa M."/>
        </authorList>
    </citation>
    <scope>NUCLEOTIDE SEQUENCE [LARGE SCALE GENOMIC DNA]</scope>
    <source>
        <strain evidence="14">12NC29</strain>
        <strain evidence="15">12SD80</strain>
    </source>
</reference>
<organism evidence="15 17">
    <name type="scientific">Puccinia coronata f. sp. avenae</name>
    <dbReference type="NCBI Taxonomy" id="200324"/>
    <lineage>
        <taxon>Eukaryota</taxon>
        <taxon>Fungi</taxon>
        <taxon>Dikarya</taxon>
        <taxon>Basidiomycota</taxon>
        <taxon>Pucciniomycotina</taxon>
        <taxon>Pucciniomycetes</taxon>
        <taxon>Pucciniales</taxon>
        <taxon>Pucciniaceae</taxon>
        <taxon>Puccinia</taxon>
    </lineage>
</organism>
<evidence type="ECO:0000256" key="1">
    <source>
        <dbReference type="ARBA" id="ARBA00004123"/>
    </source>
</evidence>
<dbReference type="GO" id="GO:0005737">
    <property type="term" value="C:cytoplasm"/>
    <property type="evidence" value="ECO:0007669"/>
    <property type="project" value="UniProtKB-SubCell"/>
</dbReference>
<sequence>MLDPVDIANRASSTSIALKIGYPNPKFHLTLDDNTSCTFHIQSAHELSPQTRSQCFHLFESNMKQIYLRSADGYRSSEKERELFHPDARFLLASHQGQRGGEEEDDHHHQHQHPQHETEGIVHGFLMWRFDWEECMSVEEGELEVAYCYEIQLRPDTRGKGIGKRMMEMLERIGASWGMKKVMLTVQTENQSAAAFYRALDFFPDEISPSQAGQDSGADYEILSKRVAAAAASKPTNTP</sequence>
<evidence type="ECO:0000256" key="4">
    <source>
        <dbReference type="ARBA" id="ARBA00012950"/>
    </source>
</evidence>
<proteinExistence type="inferred from homology"/>
<evidence type="ECO:0000256" key="11">
    <source>
        <dbReference type="ARBA" id="ARBA00049524"/>
    </source>
</evidence>
<evidence type="ECO:0000256" key="10">
    <source>
        <dbReference type="ARBA" id="ARBA00047821"/>
    </source>
</evidence>
<feature type="domain" description="N-acetyltransferase" evidence="13">
    <location>
        <begin position="78"/>
        <end position="237"/>
    </location>
</feature>
<dbReference type="EMBL" id="PGCI01000099">
    <property type="protein sequence ID" value="PLW40665.1"/>
    <property type="molecule type" value="Genomic_DNA"/>
</dbReference>
<dbReference type="GO" id="GO:1990189">
    <property type="term" value="F:protein N-terminal-serine acetyltransferase activity"/>
    <property type="evidence" value="ECO:0007669"/>
    <property type="project" value="UniProtKB-EC"/>
</dbReference>
<evidence type="ECO:0000256" key="6">
    <source>
        <dbReference type="ARBA" id="ARBA00022490"/>
    </source>
</evidence>
<dbReference type="Proteomes" id="UP000235392">
    <property type="component" value="Unassembled WGS sequence"/>
</dbReference>
<evidence type="ECO:0000313" key="17">
    <source>
        <dbReference type="Proteomes" id="UP000235392"/>
    </source>
</evidence>
<evidence type="ECO:0000256" key="5">
    <source>
        <dbReference type="ARBA" id="ARBA00015043"/>
    </source>
</evidence>
<keyword evidence="7" id="KW-0808">Transferase</keyword>
<dbReference type="EMBL" id="PGCJ01001301">
    <property type="protein sequence ID" value="PLW06589.1"/>
    <property type="molecule type" value="Genomic_DNA"/>
</dbReference>
<comment type="catalytic activity">
    <reaction evidence="10">
        <text>N-terminal L-seryl-[histone H2A] + acetyl-CoA = N-terminal N(alpha)-acetyl-L-seryl-[histone H2A] + CoA + H(+)</text>
        <dbReference type="Rhea" id="RHEA:50600"/>
        <dbReference type="Rhea" id="RHEA-COMP:12742"/>
        <dbReference type="Rhea" id="RHEA-COMP:12744"/>
        <dbReference type="ChEBI" id="CHEBI:15378"/>
        <dbReference type="ChEBI" id="CHEBI:57287"/>
        <dbReference type="ChEBI" id="CHEBI:57288"/>
        <dbReference type="ChEBI" id="CHEBI:64738"/>
        <dbReference type="ChEBI" id="CHEBI:83690"/>
        <dbReference type="EC" id="2.3.1.257"/>
    </reaction>
</comment>
<keyword evidence="9" id="KW-0012">Acyltransferase</keyword>
<evidence type="ECO:0000313" key="16">
    <source>
        <dbReference type="Proteomes" id="UP000235388"/>
    </source>
</evidence>
<name>A0A2N5USC8_9BASI</name>
<dbReference type="GO" id="GO:0005634">
    <property type="term" value="C:nucleus"/>
    <property type="evidence" value="ECO:0007669"/>
    <property type="project" value="UniProtKB-SubCell"/>
</dbReference>
<dbReference type="STRING" id="200324.A0A2N5USC8"/>
<dbReference type="Gene3D" id="3.40.630.30">
    <property type="match status" value="1"/>
</dbReference>
<evidence type="ECO:0000313" key="14">
    <source>
        <dbReference type="EMBL" id="PLW06589.1"/>
    </source>
</evidence>
<dbReference type="PANTHER" id="PTHR20531">
    <property type="entry name" value="N-ALPHA-ACETYLTRANSFERASE 40"/>
    <property type="match status" value="1"/>
</dbReference>
<evidence type="ECO:0000256" key="8">
    <source>
        <dbReference type="ARBA" id="ARBA00023242"/>
    </source>
</evidence>
<dbReference type="InterPro" id="IPR000182">
    <property type="entry name" value="GNAT_dom"/>
</dbReference>
<dbReference type="Proteomes" id="UP000235388">
    <property type="component" value="Unassembled WGS sequence"/>
</dbReference>
<keyword evidence="6" id="KW-0963">Cytoplasm</keyword>
<gene>
    <name evidence="14" type="ORF">PCANC_22803</name>
    <name evidence="15" type="ORF">PCASD_08330</name>
</gene>
<evidence type="ECO:0000256" key="7">
    <source>
        <dbReference type="ARBA" id="ARBA00022679"/>
    </source>
</evidence>
<dbReference type="CDD" id="cd04301">
    <property type="entry name" value="NAT_SF"/>
    <property type="match status" value="1"/>
</dbReference>
<evidence type="ECO:0000256" key="2">
    <source>
        <dbReference type="ARBA" id="ARBA00004496"/>
    </source>
</evidence>
<dbReference type="AlphaFoldDB" id="A0A2N5USC8"/>
<dbReference type="PROSITE" id="PS51186">
    <property type="entry name" value="GNAT"/>
    <property type="match status" value="1"/>
</dbReference>
<comment type="catalytic activity">
    <reaction evidence="11">
        <text>N-terminal L-seryl-[histone H4] + acetyl-CoA = N-terminal N(alpha)-acetyl-L-seryl-[histone H4] + CoA + H(+)</text>
        <dbReference type="Rhea" id="RHEA:50596"/>
        <dbReference type="Rhea" id="RHEA-COMP:12740"/>
        <dbReference type="Rhea" id="RHEA-COMP:12743"/>
        <dbReference type="ChEBI" id="CHEBI:15378"/>
        <dbReference type="ChEBI" id="CHEBI:57287"/>
        <dbReference type="ChEBI" id="CHEBI:57288"/>
        <dbReference type="ChEBI" id="CHEBI:64738"/>
        <dbReference type="ChEBI" id="CHEBI:83690"/>
        <dbReference type="EC" id="2.3.1.257"/>
    </reaction>
</comment>
<dbReference type="GO" id="GO:0010485">
    <property type="term" value="F:histone H4 acetyltransferase activity"/>
    <property type="evidence" value="ECO:0007669"/>
    <property type="project" value="InterPro"/>
</dbReference>